<dbReference type="InterPro" id="IPR046923">
    <property type="entry name" value="CATRA-C"/>
</dbReference>
<organism evidence="4 5">
    <name type="scientific">Streptomyces corchorusii</name>
    <name type="common">Streptomyces chibaensis</name>
    <dbReference type="NCBI Taxonomy" id="1903"/>
    <lineage>
        <taxon>Bacteria</taxon>
        <taxon>Bacillati</taxon>
        <taxon>Actinomycetota</taxon>
        <taxon>Actinomycetes</taxon>
        <taxon>Kitasatosporales</taxon>
        <taxon>Streptomycetaceae</taxon>
        <taxon>Streptomyces</taxon>
    </lineage>
</organism>
<keyword evidence="1" id="KW-0812">Transmembrane</keyword>
<keyword evidence="5" id="KW-1185">Reference proteome</keyword>
<dbReference type="InterPro" id="IPR046922">
    <property type="entry name" value="CATRA-N"/>
</dbReference>
<keyword evidence="1" id="KW-1133">Transmembrane helix</keyword>
<reference evidence="4 5" key="1">
    <citation type="submission" date="2015-10" db="EMBL/GenBank/DDBJ databases">
        <title>Draft genome sequence of Streptomyces corchorusii DSM 40340, type strain for the species Streptomyces corchorusii.</title>
        <authorList>
            <person name="Ruckert C."/>
            <person name="Winkler A."/>
            <person name="Kalinowski J."/>
            <person name="Kampfer P."/>
            <person name="Glaeser S."/>
        </authorList>
    </citation>
    <scope>NUCLEOTIDE SEQUENCE [LARGE SCALE GENOMIC DNA]</scope>
    <source>
        <strain evidence="4 5">DSM 40340</strain>
    </source>
</reference>
<dbReference type="EMBL" id="LMWP01000027">
    <property type="protein sequence ID" value="KUN22753.1"/>
    <property type="molecule type" value="Genomic_DNA"/>
</dbReference>
<feature type="transmembrane region" description="Helical" evidence="1">
    <location>
        <begin position="433"/>
        <end position="451"/>
    </location>
</feature>
<keyword evidence="1" id="KW-0472">Membrane</keyword>
<comment type="caution">
    <text evidence="4">The sequence shown here is derived from an EMBL/GenBank/DDBJ whole genome shotgun (WGS) entry which is preliminary data.</text>
</comment>
<feature type="domain" description="CASPASE and TPR Repeat-Associated N-terminal" evidence="2">
    <location>
        <begin position="11"/>
        <end position="227"/>
    </location>
</feature>
<gene>
    <name evidence="4" type="ORF">AQJ11_24855</name>
</gene>
<feature type="transmembrane region" description="Helical" evidence="1">
    <location>
        <begin position="489"/>
        <end position="508"/>
    </location>
</feature>
<proteinExistence type="predicted"/>
<dbReference type="Pfam" id="PF20270">
    <property type="entry name" value="CATRA-C"/>
    <property type="match status" value="1"/>
</dbReference>
<dbReference type="AlphaFoldDB" id="A0A117QDR8"/>
<sequence length="513" mass="54732">MTSEARYAREALLLHYFFGVERLALRGTHHLGLLWDACAQAGMDRTPSPGGDLSLPTDLEAGLGGRTLCQRTDATATRQATLYSLNGVVGLTVMLAAEEGPGRTGVQSAARLRALAQDWDEACARATAAAGRVTDDGRTVIGSVRVHRSLTLPGGPTPGDPAAVGEELRRELAPQTQLSRPVNLTGQLVLWELTRRGDPFSTDRELLATGPATDEQEGLLDDWTWTTVDDSLVPLTRYLANAAIVRDQYRVRVADAASIAGRLRGLRRQGAELTREWRDVLVAHPTGTRMGRRDLARCESIAVRAQRLLAEERLAHAATGDMRLMLRNLEIAADGMKVLGTCADGTPKTVGRDKECHSNLAQVLDDDVAHSEIAREQVAETARIASETATQHLQRHQQYLALIQTAIIGALLMALTAIQALAYKLPIPAGLDAPLIALLGALGLGLPLLVVRRWRGGTGGRIGGILEVASLAATGAAAGWLAGRALGHTSLLVVSGIVLLGVAGMWLTRRSSP</sequence>
<accession>A0A117QDR8</accession>
<feature type="transmembrane region" description="Helical" evidence="1">
    <location>
        <begin position="399"/>
        <end position="421"/>
    </location>
</feature>
<evidence type="ECO:0000313" key="5">
    <source>
        <dbReference type="Proteomes" id="UP000053398"/>
    </source>
</evidence>
<dbReference type="NCBIfam" id="NF038357">
    <property type="entry name" value="BN6_48550_fam"/>
    <property type="match status" value="1"/>
</dbReference>
<dbReference type="RefSeq" id="WP_059264433.1">
    <property type="nucleotide sequence ID" value="NZ_KQ948359.1"/>
</dbReference>
<feature type="transmembrane region" description="Helical" evidence="1">
    <location>
        <begin position="463"/>
        <end position="483"/>
    </location>
</feature>
<protein>
    <submittedName>
        <fullName evidence="4">Uncharacterized protein</fullName>
    </submittedName>
</protein>
<evidence type="ECO:0000256" key="1">
    <source>
        <dbReference type="SAM" id="Phobius"/>
    </source>
</evidence>
<evidence type="ECO:0000259" key="3">
    <source>
        <dbReference type="Pfam" id="PF20270"/>
    </source>
</evidence>
<feature type="domain" description="CASPASE and TPR Repeat-Associated C-terminal" evidence="3">
    <location>
        <begin position="234"/>
        <end position="377"/>
    </location>
</feature>
<name>A0A117QDR8_STRCK</name>
<dbReference type="Pfam" id="PF20269">
    <property type="entry name" value="CATRA-N"/>
    <property type="match status" value="1"/>
</dbReference>
<dbReference type="Proteomes" id="UP000053398">
    <property type="component" value="Unassembled WGS sequence"/>
</dbReference>
<evidence type="ECO:0000259" key="2">
    <source>
        <dbReference type="Pfam" id="PF20269"/>
    </source>
</evidence>
<evidence type="ECO:0000313" key="4">
    <source>
        <dbReference type="EMBL" id="KUN22753.1"/>
    </source>
</evidence>